<organism evidence="2 3">
    <name type="scientific">Penicillium decumbens</name>
    <dbReference type="NCBI Taxonomy" id="69771"/>
    <lineage>
        <taxon>Eukaryota</taxon>
        <taxon>Fungi</taxon>
        <taxon>Dikarya</taxon>
        <taxon>Ascomycota</taxon>
        <taxon>Pezizomycotina</taxon>
        <taxon>Eurotiomycetes</taxon>
        <taxon>Eurotiomycetidae</taxon>
        <taxon>Eurotiales</taxon>
        <taxon>Aspergillaceae</taxon>
        <taxon>Penicillium</taxon>
    </lineage>
</organism>
<reference evidence="3" key="1">
    <citation type="journal article" date="2017" name="Nat. Microbiol.">
        <title>Global analysis of biosynthetic gene clusters reveals vast potential of secondary metabolite production in Penicillium species.</title>
        <authorList>
            <person name="Nielsen J.C."/>
            <person name="Grijseels S."/>
            <person name="Prigent S."/>
            <person name="Ji B."/>
            <person name="Dainat J."/>
            <person name="Nielsen K.F."/>
            <person name="Frisvad J.C."/>
            <person name="Workman M."/>
            <person name="Nielsen J."/>
        </authorList>
    </citation>
    <scope>NUCLEOTIDE SEQUENCE [LARGE SCALE GENOMIC DNA]</scope>
    <source>
        <strain evidence="3">IBT 11843</strain>
    </source>
</reference>
<feature type="compositionally biased region" description="Basic and acidic residues" evidence="1">
    <location>
        <begin position="250"/>
        <end position="261"/>
    </location>
</feature>
<feature type="compositionally biased region" description="Polar residues" evidence="1">
    <location>
        <begin position="165"/>
        <end position="188"/>
    </location>
</feature>
<keyword evidence="3" id="KW-1185">Reference proteome</keyword>
<dbReference type="AlphaFoldDB" id="A0A1V6NVQ7"/>
<feature type="compositionally biased region" description="Low complexity" evidence="1">
    <location>
        <begin position="69"/>
        <end position="84"/>
    </location>
</feature>
<comment type="caution">
    <text evidence="2">The sequence shown here is derived from an EMBL/GenBank/DDBJ whole genome shotgun (WGS) entry which is preliminary data.</text>
</comment>
<dbReference type="Proteomes" id="UP000191522">
    <property type="component" value="Unassembled WGS sequence"/>
</dbReference>
<feature type="region of interest" description="Disordered" evidence="1">
    <location>
        <begin position="363"/>
        <end position="388"/>
    </location>
</feature>
<sequence>MSGEPSPEELQPPWDQSGETERETSNNPGSSALSATGQPVQKGQQETAHTSNSELSRCPRRFLAQPIETSSRSSQTRPTPSTDSTGDREDAPDISSTNAQADRNQPRRRFLPQPIETTKSSNPGTLTKAQTPEQNPPTGPRRFKPEVIETDRRSVKGISEELSHGPTSPGSRPAASNTMPRINSNRTGYTELPESKFSYASLLRRQEGRRHSFRVPELPPIPSSGSEDSDDEPLHSPSLSSHKSPQKSTGDQKPERLLRESCDGEYTEYLLSLAARSAQKQLREQALAAFPNEQVHEPVDHFAIDSEDEEEDLGERAPEDDLKYPQKHHIKSRRESSADLSWELEYMRQHKEEAEMRLRAMAASKGRDHTSAGYHPAPRADGRTSPPMLGDDIVLPRSLSPVGTRCENSTAEDGSHAAQDSCRGGVGLWYVDSRPDDDRGTGLWKGTCSKSHSEDGQRASGIMTPMPRGDDTDMDRLSRSSTCTNLHGMTSQPGPRKDDFLSISSKSLEDEFNDAFVTQIYNYLSLGYPCVARYYDYELSKISGIAIQDLRRDDLHTDARGYVVAMEGNPVTACTRWRALRRYIREWARQQPRMAEDDTGLEAWGMPERKGSWAI</sequence>
<dbReference type="OrthoDB" id="4716584at2759"/>
<evidence type="ECO:0000313" key="3">
    <source>
        <dbReference type="Proteomes" id="UP000191522"/>
    </source>
</evidence>
<gene>
    <name evidence="2" type="ORF">PENDEC_c031G03693</name>
</gene>
<evidence type="ECO:0000313" key="2">
    <source>
        <dbReference type="EMBL" id="OQD68791.1"/>
    </source>
</evidence>
<feature type="region of interest" description="Disordered" evidence="1">
    <location>
        <begin position="289"/>
        <end position="331"/>
    </location>
</feature>
<feature type="region of interest" description="Disordered" evidence="1">
    <location>
        <begin position="1"/>
        <end position="261"/>
    </location>
</feature>
<name>A0A1V6NVQ7_PENDC</name>
<feature type="compositionally biased region" description="Low complexity" evidence="1">
    <location>
        <begin position="235"/>
        <end position="248"/>
    </location>
</feature>
<feature type="compositionally biased region" description="Basic and acidic residues" evidence="1">
    <location>
        <begin position="143"/>
        <end position="163"/>
    </location>
</feature>
<accession>A0A1V6NVQ7</accession>
<feature type="compositionally biased region" description="Polar residues" evidence="1">
    <location>
        <begin position="115"/>
        <end position="133"/>
    </location>
</feature>
<dbReference type="EMBL" id="MDYL01000031">
    <property type="protein sequence ID" value="OQD68791.1"/>
    <property type="molecule type" value="Genomic_DNA"/>
</dbReference>
<evidence type="ECO:0000256" key="1">
    <source>
        <dbReference type="SAM" id="MobiDB-lite"/>
    </source>
</evidence>
<proteinExistence type="predicted"/>
<feature type="compositionally biased region" description="Basic and acidic residues" evidence="1">
    <location>
        <begin position="314"/>
        <end position="324"/>
    </location>
</feature>
<feature type="compositionally biased region" description="Basic and acidic residues" evidence="1">
    <location>
        <begin position="294"/>
        <end position="304"/>
    </location>
</feature>
<feature type="region of interest" description="Disordered" evidence="1">
    <location>
        <begin position="441"/>
        <end position="475"/>
    </location>
</feature>
<dbReference type="OMA" id="MCYLSEQ"/>
<feature type="compositionally biased region" description="Polar residues" evidence="1">
    <location>
        <begin position="25"/>
        <end position="55"/>
    </location>
</feature>
<feature type="compositionally biased region" description="Polar residues" evidence="1">
    <location>
        <begin position="94"/>
        <end position="103"/>
    </location>
</feature>
<protein>
    <submittedName>
        <fullName evidence="2">Uncharacterized protein</fullName>
    </submittedName>
</protein>